<accession>A0A9X1QP72</accession>
<sequence length="305" mass="33289">MSDEWPAFDVERDAPTFALLHLASQMLGKLRVAHAPWANHGWHVTLLPVAEGLAMPPIAAGGQRFELIIDLCAHAIALRTSKGVRDKLPLQSTSIAALHHDLIDMLDRHGLPSNFNGRPNEVADAIPFAEDDLQRSYDRNSAERLRDALARIVPIFERFRAGFAGKASPVHFFWGSFDLAVTRFSGRSAPPHPGGIPGLPDRVTREAYSHEVSSAGFWPGGVTAAEPIFYSYAYPEPDGFRSAIITPALARFDETLGEFVLPYEAVRAAADPDAALTSFLQSTYDAAANLAGWDRIALEREPVAP</sequence>
<organism evidence="1 2">
    <name type="scientific">Sphingomonas cremea</name>
    <dbReference type="NCBI Taxonomy" id="2904799"/>
    <lineage>
        <taxon>Bacteria</taxon>
        <taxon>Pseudomonadati</taxon>
        <taxon>Pseudomonadota</taxon>
        <taxon>Alphaproteobacteria</taxon>
        <taxon>Sphingomonadales</taxon>
        <taxon>Sphingomonadaceae</taxon>
        <taxon>Sphingomonas</taxon>
    </lineage>
</organism>
<comment type="caution">
    <text evidence="1">The sequence shown here is derived from an EMBL/GenBank/DDBJ whole genome shotgun (WGS) entry which is preliminary data.</text>
</comment>
<keyword evidence="2" id="KW-1185">Reference proteome</keyword>
<dbReference type="RefSeq" id="WP_235067445.1">
    <property type="nucleotide sequence ID" value="NZ_JAKFGM010000002.1"/>
</dbReference>
<gene>
    <name evidence="1" type="ORF">LVY65_07650</name>
</gene>
<proteinExistence type="predicted"/>
<name>A0A9X1QP72_9SPHN</name>
<dbReference type="AlphaFoldDB" id="A0A9X1QP72"/>
<evidence type="ECO:0000313" key="1">
    <source>
        <dbReference type="EMBL" id="MCF2514939.1"/>
    </source>
</evidence>
<dbReference type="InterPro" id="IPR046038">
    <property type="entry name" value="DUF5996"/>
</dbReference>
<dbReference type="EMBL" id="JAKFGM010000002">
    <property type="protein sequence ID" value="MCF2514939.1"/>
    <property type="molecule type" value="Genomic_DNA"/>
</dbReference>
<protein>
    <submittedName>
        <fullName evidence="1">DUF5996 family protein</fullName>
    </submittedName>
</protein>
<reference evidence="1" key="1">
    <citation type="submission" date="2022-01" db="EMBL/GenBank/DDBJ databases">
        <authorList>
            <person name="Jo J.-H."/>
            <person name="Im W.-T."/>
        </authorList>
    </citation>
    <scope>NUCLEOTIDE SEQUENCE</scope>
    <source>
        <strain evidence="1">G124</strain>
    </source>
</reference>
<evidence type="ECO:0000313" key="2">
    <source>
        <dbReference type="Proteomes" id="UP001139410"/>
    </source>
</evidence>
<dbReference type="Pfam" id="PF19459">
    <property type="entry name" value="DUF5996"/>
    <property type="match status" value="1"/>
</dbReference>
<dbReference type="Proteomes" id="UP001139410">
    <property type="component" value="Unassembled WGS sequence"/>
</dbReference>